<evidence type="ECO:0000256" key="4">
    <source>
        <dbReference type="ARBA" id="ARBA00022617"/>
    </source>
</evidence>
<evidence type="ECO:0000256" key="11">
    <source>
        <dbReference type="SAM" id="SignalP"/>
    </source>
</evidence>
<feature type="signal peptide" evidence="11">
    <location>
        <begin position="1"/>
        <end position="16"/>
    </location>
</feature>
<accession>A0A2A9NEQ9</accession>
<proteinExistence type="inferred from homology"/>
<comment type="similarity">
    <text evidence="3 10">Belongs to the cytochrome P450 family.</text>
</comment>
<evidence type="ECO:0000256" key="1">
    <source>
        <dbReference type="ARBA" id="ARBA00001971"/>
    </source>
</evidence>
<dbReference type="InterPro" id="IPR001128">
    <property type="entry name" value="Cyt_P450"/>
</dbReference>
<dbReference type="OrthoDB" id="2789670at2759"/>
<evidence type="ECO:0000313" key="13">
    <source>
        <dbReference type="Proteomes" id="UP000242287"/>
    </source>
</evidence>
<dbReference type="PRINTS" id="PR00463">
    <property type="entry name" value="EP450I"/>
</dbReference>
<dbReference type="GO" id="GO:0020037">
    <property type="term" value="F:heme binding"/>
    <property type="evidence" value="ECO:0007669"/>
    <property type="project" value="InterPro"/>
</dbReference>
<dbReference type="GO" id="GO:0004497">
    <property type="term" value="F:monooxygenase activity"/>
    <property type="evidence" value="ECO:0007669"/>
    <property type="project" value="UniProtKB-KW"/>
</dbReference>
<dbReference type="InterPro" id="IPR036396">
    <property type="entry name" value="Cyt_P450_sf"/>
</dbReference>
<dbReference type="PANTHER" id="PTHR46300">
    <property type="entry name" value="P450, PUTATIVE (EUROFUNG)-RELATED-RELATED"/>
    <property type="match status" value="1"/>
</dbReference>
<feature type="chain" id="PRO_5012834883" description="Cytochrome P450" evidence="11">
    <location>
        <begin position="17"/>
        <end position="516"/>
    </location>
</feature>
<keyword evidence="7 9" id="KW-0408">Iron</keyword>
<evidence type="ECO:0000256" key="5">
    <source>
        <dbReference type="ARBA" id="ARBA00022723"/>
    </source>
</evidence>
<evidence type="ECO:0000256" key="2">
    <source>
        <dbReference type="ARBA" id="ARBA00005179"/>
    </source>
</evidence>
<comment type="cofactor">
    <cofactor evidence="1 9">
        <name>heme</name>
        <dbReference type="ChEBI" id="CHEBI:30413"/>
    </cofactor>
</comment>
<dbReference type="Proteomes" id="UP000242287">
    <property type="component" value="Unassembled WGS sequence"/>
</dbReference>
<name>A0A2A9NEQ9_9AGAR</name>
<protein>
    <recommendedName>
        <fullName evidence="14">Cytochrome P450</fullName>
    </recommendedName>
</protein>
<dbReference type="PROSITE" id="PS00086">
    <property type="entry name" value="CYTOCHROME_P450"/>
    <property type="match status" value="1"/>
</dbReference>
<evidence type="ECO:0000256" key="7">
    <source>
        <dbReference type="ARBA" id="ARBA00023004"/>
    </source>
</evidence>
<sequence>MLLLILICVVPALILLRRLHQKKSAYLPFPPGPKGLPLIGVWNLPSHKPWLAYSGEWAKKYGNMIFFKSFGSAFLVLNSAKRVKDILDERSSRYSSRPHMVMIIELMGWEDNFALVPYGPWWRRRRRAFHENFHSGVISQYRSIQIREVHIFLHNLLATPQDLKSHVRFMFGATILDIIYGIRAMDWKNIYLAKSEESVAGAVMAVNPGSFLVDVIPALKYIPSWFPGAGFKRFGEYQKKLHESTTFDMFNYVKEAMANGTARPSVVGNMLQRLSEDMSDDARNEEEAVIREMAIVAYSGELASSSAVALTLFCAMAMYPDVQKKAQMEIDAVVGHERLPSFEDRQSLHYVNAIVKELTRWLPVVPLGLPHVSTEDDVYEGFFIPKGTIIMGNTWAIMRDPEVFPEPEEFRPERFLKDGKFCLNSALDPQTVVFGFGRRICPGRFLSDSLLYLTVASVLATFDVLPPFNEHGHPVKLSLDTSSGLIAHPITDKYTIKPRSEVAAHVVQVALAQHNG</sequence>
<gene>
    <name evidence="12" type="ORF">AMATHDRAFT_77539</name>
</gene>
<keyword evidence="5 9" id="KW-0479">Metal-binding</keyword>
<dbReference type="SUPFAM" id="SSF48264">
    <property type="entry name" value="Cytochrome P450"/>
    <property type="match status" value="1"/>
</dbReference>
<keyword evidence="6 10" id="KW-0560">Oxidoreductase</keyword>
<evidence type="ECO:0000313" key="12">
    <source>
        <dbReference type="EMBL" id="PFH46751.1"/>
    </source>
</evidence>
<dbReference type="AlphaFoldDB" id="A0A2A9NEQ9"/>
<keyword evidence="8 10" id="KW-0503">Monooxygenase</keyword>
<dbReference type="InterPro" id="IPR050364">
    <property type="entry name" value="Cytochrome_P450_fung"/>
</dbReference>
<dbReference type="STRING" id="703135.A0A2A9NEQ9"/>
<dbReference type="GO" id="GO:0016705">
    <property type="term" value="F:oxidoreductase activity, acting on paired donors, with incorporation or reduction of molecular oxygen"/>
    <property type="evidence" value="ECO:0007669"/>
    <property type="project" value="InterPro"/>
</dbReference>
<evidence type="ECO:0000256" key="9">
    <source>
        <dbReference type="PIRSR" id="PIRSR602401-1"/>
    </source>
</evidence>
<dbReference type="InterPro" id="IPR002401">
    <property type="entry name" value="Cyt_P450_E_grp-I"/>
</dbReference>
<evidence type="ECO:0000256" key="6">
    <source>
        <dbReference type="ARBA" id="ARBA00023002"/>
    </source>
</evidence>
<dbReference type="GO" id="GO:0005506">
    <property type="term" value="F:iron ion binding"/>
    <property type="evidence" value="ECO:0007669"/>
    <property type="project" value="InterPro"/>
</dbReference>
<dbReference type="Gene3D" id="1.10.630.10">
    <property type="entry name" value="Cytochrome P450"/>
    <property type="match status" value="1"/>
</dbReference>
<evidence type="ECO:0000256" key="8">
    <source>
        <dbReference type="ARBA" id="ARBA00023033"/>
    </source>
</evidence>
<feature type="binding site" description="axial binding residue" evidence="9">
    <location>
        <position position="441"/>
    </location>
    <ligand>
        <name>heme</name>
        <dbReference type="ChEBI" id="CHEBI:30413"/>
    </ligand>
    <ligandPart>
        <name>Fe</name>
        <dbReference type="ChEBI" id="CHEBI:18248"/>
    </ligandPart>
</feature>
<dbReference type="InterPro" id="IPR017972">
    <property type="entry name" value="Cyt_P450_CS"/>
</dbReference>
<dbReference type="PRINTS" id="PR00385">
    <property type="entry name" value="P450"/>
</dbReference>
<evidence type="ECO:0000256" key="3">
    <source>
        <dbReference type="ARBA" id="ARBA00010617"/>
    </source>
</evidence>
<evidence type="ECO:0000256" key="10">
    <source>
        <dbReference type="RuleBase" id="RU000461"/>
    </source>
</evidence>
<dbReference type="PANTHER" id="PTHR46300:SF7">
    <property type="entry name" value="P450, PUTATIVE (EUROFUNG)-RELATED"/>
    <property type="match status" value="1"/>
</dbReference>
<keyword evidence="4 9" id="KW-0349">Heme</keyword>
<organism evidence="12 13">
    <name type="scientific">Amanita thiersii Skay4041</name>
    <dbReference type="NCBI Taxonomy" id="703135"/>
    <lineage>
        <taxon>Eukaryota</taxon>
        <taxon>Fungi</taxon>
        <taxon>Dikarya</taxon>
        <taxon>Basidiomycota</taxon>
        <taxon>Agaricomycotina</taxon>
        <taxon>Agaricomycetes</taxon>
        <taxon>Agaricomycetidae</taxon>
        <taxon>Agaricales</taxon>
        <taxon>Pluteineae</taxon>
        <taxon>Amanitaceae</taxon>
        <taxon>Amanita</taxon>
    </lineage>
</organism>
<keyword evidence="13" id="KW-1185">Reference proteome</keyword>
<evidence type="ECO:0008006" key="14">
    <source>
        <dbReference type="Google" id="ProtNLM"/>
    </source>
</evidence>
<dbReference type="CDD" id="cd11065">
    <property type="entry name" value="CYP64-like"/>
    <property type="match status" value="1"/>
</dbReference>
<dbReference type="Pfam" id="PF00067">
    <property type="entry name" value="p450"/>
    <property type="match status" value="1"/>
</dbReference>
<comment type="pathway">
    <text evidence="2">Secondary metabolite biosynthesis.</text>
</comment>
<reference evidence="12 13" key="1">
    <citation type="submission" date="2014-02" db="EMBL/GenBank/DDBJ databases">
        <title>Transposable element dynamics among asymbiotic and ectomycorrhizal Amanita fungi.</title>
        <authorList>
            <consortium name="DOE Joint Genome Institute"/>
            <person name="Hess J."/>
            <person name="Skrede I."/>
            <person name="Wolfe B."/>
            <person name="LaButti K."/>
            <person name="Ohm R.A."/>
            <person name="Grigoriev I.V."/>
            <person name="Pringle A."/>
        </authorList>
    </citation>
    <scope>NUCLEOTIDE SEQUENCE [LARGE SCALE GENOMIC DNA]</scope>
    <source>
        <strain evidence="12 13">SKay4041</strain>
    </source>
</reference>
<keyword evidence="11" id="KW-0732">Signal</keyword>
<dbReference type="EMBL" id="KZ302162">
    <property type="protein sequence ID" value="PFH46751.1"/>
    <property type="molecule type" value="Genomic_DNA"/>
</dbReference>